<evidence type="ECO:0000259" key="12">
    <source>
        <dbReference type="SMART" id="SM00228"/>
    </source>
</evidence>
<keyword evidence="5 11" id="KW-0812">Transmembrane</keyword>
<dbReference type="GO" id="GO:0004222">
    <property type="term" value="F:metalloendopeptidase activity"/>
    <property type="evidence" value="ECO:0007669"/>
    <property type="project" value="InterPro"/>
</dbReference>
<evidence type="ECO:0000256" key="7">
    <source>
        <dbReference type="ARBA" id="ARBA00022833"/>
    </source>
</evidence>
<dbReference type="AlphaFoldDB" id="A0A1I3AJM3"/>
<dbReference type="PANTHER" id="PTHR42837">
    <property type="entry name" value="REGULATOR OF SIGMA-E PROTEASE RSEP"/>
    <property type="match status" value="1"/>
</dbReference>
<dbReference type="OrthoDB" id="9782003at2"/>
<evidence type="ECO:0000256" key="11">
    <source>
        <dbReference type="RuleBase" id="RU362031"/>
    </source>
</evidence>
<dbReference type="Pfam" id="PF17820">
    <property type="entry name" value="PDZ_6"/>
    <property type="match status" value="1"/>
</dbReference>
<dbReference type="GO" id="GO:0006508">
    <property type="term" value="P:proteolysis"/>
    <property type="evidence" value="ECO:0007669"/>
    <property type="project" value="UniProtKB-KW"/>
</dbReference>
<dbReference type="EMBL" id="FOQA01000001">
    <property type="protein sequence ID" value="SFH49531.1"/>
    <property type="molecule type" value="Genomic_DNA"/>
</dbReference>
<dbReference type="RefSeq" id="WP_093368757.1">
    <property type="nucleotide sequence ID" value="NZ_FOQA01000001.1"/>
</dbReference>
<evidence type="ECO:0000256" key="3">
    <source>
        <dbReference type="ARBA" id="ARBA00007931"/>
    </source>
</evidence>
<keyword evidence="4 13" id="KW-0645">Protease</keyword>
<keyword evidence="11" id="KW-0479">Metal-binding</keyword>
<keyword evidence="10 11" id="KW-0472">Membrane</keyword>
<evidence type="ECO:0000256" key="4">
    <source>
        <dbReference type="ARBA" id="ARBA00022670"/>
    </source>
</evidence>
<dbReference type="InterPro" id="IPR008915">
    <property type="entry name" value="Peptidase_M50"/>
</dbReference>
<evidence type="ECO:0000256" key="1">
    <source>
        <dbReference type="ARBA" id="ARBA00001947"/>
    </source>
</evidence>
<dbReference type="InterPro" id="IPR036034">
    <property type="entry name" value="PDZ_sf"/>
</dbReference>
<feature type="transmembrane region" description="Helical" evidence="11">
    <location>
        <begin position="258"/>
        <end position="278"/>
    </location>
</feature>
<dbReference type="SUPFAM" id="SSF50156">
    <property type="entry name" value="PDZ domain-like"/>
    <property type="match status" value="1"/>
</dbReference>
<evidence type="ECO:0000256" key="9">
    <source>
        <dbReference type="ARBA" id="ARBA00023049"/>
    </source>
</evidence>
<protein>
    <recommendedName>
        <fullName evidence="11">Zinc metalloprotease</fullName>
        <ecNumber evidence="11">3.4.24.-</ecNumber>
    </recommendedName>
</protein>
<feature type="domain" description="PDZ" evidence="12">
    <location>
        <begin position="106"/>
        <end position="175"/>
    </location>
</feature>
<feature type="transmembrane region" description="Helical" evidence="11">
    <location>
        <begin position="307"/>
        <end position="326"/>
    </location>
</feature>
<evidence type="ECO:0000256" key="5">
    <source>
        <dbReference type="ARBA" id="ARBA00022692"/>
    </source>
</evidence>
<evidence type="ECO:0000313" key="14">
    <source>
        <dbReference type="Proteomes" id="UP000199287"/>
    </source>
</evidence>
<dbReference type="Gene3D" id="2.30.42.10">
    <property type="match status" value="1"/>
</dbReference>
<dbReference type="Pfam" id="PF02163">
    <property type="entry name" value="Peptidase_M50"/>
    <property type="match status" value="1"/>
</dbReference>
<dbReference type="SMART" id="SM00228">
    <property type="entry name" value="PDZ"/>
    <property type="match status" value="1"/>
</dbReference>
<comment type="cofactor">
    <cofactor evidence="1 11">
        <name>Zn(2+)</name>
        <dbReference type="ChEBI" id="CHEBI:29105"/>
    </cofactor>
</comment>
<comment type="subcellular location">
    <subcellularLocation>
        <location evidence="2">Membrane</location>
        <topology evidence="2">Multi-pass membrane protein</topology>
    </subcellularLocation>
</comment>
<dbReference type="InterPro" id="IPR001478">
    <property type="entry name" value="PDZ"/>
</dbReference>
<keyword evidence="9 11" id="KW-0482">Metalloprotease</keyword>
<dbReference type="InterPro" id="IPR004387">
    <property type="entry name" value="Pept_M50_Zn"/>
</dbReference>
<evidence type="ECO:0000256" key="6">
    <source>
        <dbReference type="ARBA" id="ARBA00022801"/>
    </source>
</evidence>
<dbReference type="PANTHER" id="PTHR42837:SF2">
    <property type="entry name" value="MEMBRANE METALLOPROTEASE ARASP2, CHLOROPLASTIC-RELATED"/>
    <property type="match status" value="1"/>
</dbReference>
<proteinExistence type="inferred from homology"/>
<evidence type="ECO:0000256" key="8">
    <source>
        <dbReference type="ARBA" id="ARBA00022989"/>
    </source>
</evidence>
<accession>A0A1I3AJM3</accession>
<dbReference type="EC" id="3.4.24.-" evidence="11"/>
<evidence type="ECO:0000313" key="13">
    <source>
        <dbReference type="EMBL" id="SFH49531.1"/>
    </source>
</evidence>
<keyword evidence="8 11" id="KW-1133">Transmembrane helix</keyword>
<dbReference type="STRING" id="69895.SAMN05192551_101221"/>
<dbReference type="GO" id="GO:0016020">
    <property type="term" value="C:membrane"/>
    <property type="evidence" value="ECO:0007669"/>
    <property type="project" value="UniProtKB-SubCell"/>
</dbReference>
<organism evidence="13 14">
    <name type="scientific">Tindallia magadiensis</name>
    <dbReference type="NCBI Taxonomy" id="69895"/>
    <lineage>
        <taxon>Bacteria</taxon>
        <taxon>Bacillati</taxon>
        <taxon>Bacillota</taxon>
        <taxon>Clostridia</taxon>
        <taxon>Peptostreptococcales</taxon>
        <taxon>Tindalliaceae</taxon>
        <taxon>Tindallia</taxon>
    </lineage>
</organism>
<name>A0A1I3AJM3_9FIRM</name>
<reference evidence="14" key="1">
    <citation type="submission" date="2016-10" db="EMBL/GenBank/DDBJ databases">
        <authorList>
            <person name="Varghese N."/>
            <person name="Submissions S."/>
        </authorList>
    </citation>
    <scope>NUCLEOTIDE SEQUENCE [LARGE SCALE GENOMIC DNA]</scope>
    <source>
        <strain evidence="14">Z-7934</strain>
    </source>
</reference>
<dbReference type="GO" id="GO:0046872">
    <property type="term" value="F:metal ion binding"/>
    <property type="evidence" value="ECO:0007669"/>
    <property type="project" value="UniProtKB-KW"/>
</dbReference>
<gene>
    <name evidence="13" type="ORF">SAMN05192551_101221</name>
</gene>
<dbReference type="InterPro" id="IPR041489">
    <property type="entry name" value="PDZ_6"/>
</dbReference>
<evidence type="ECO:0000256" key="10">
    <source>
        <dbReference type="ARBA" id="ARBA00023136"/>
    </source>
</evidence>
<evidence type="ECO:0000256" key="2">
    <source>
        <dbReference type="ARBA" id="ARBA00004141"/>
    </source>
</evidence>
<dbReference type="NCBIfam" id="TIGR00054">
    <property type="entry name" value="RIP metalloprotease RseP"/>
    <property type="match status" value="1"/>
</dbReference>
<dbReference type="Proteomes" id="UP000199287">
    <property type="component" value="Unassembled WGS sequence"/>
</dbReference>
<sequence length="333" mass="36566">MTTAIVAIFVFGLLVFFHELGHFAVAKFVGIKVYEFAIGMGPKVVHISKAETLYSIRALPIGGFVRMEGEDEESSTENSFSQKTVKERISVILAGPLMNFILGFLCFFLIFLSIGVPSTQISEVVKDSPAYNAGIQSDDRVQQIQGNQITSWEQLVDKITTSEGEVMVLEVIRNDEKLYFEVVPEIDVNTGRAMIGIIPGSEISFSGALVNSYHQTIFIFTEILNFLQQLIRGQADTANVAGPVGIISLVGEASRSGWIDVVGLAGLISINLGIMNLLPIPALDGSRIIFLLLEGIRGKPINPEKEALVHMIGITLLMMLMIMITYKDILMFF</sequence>
<dbReference type="CDD" id="cd23081">
    <property type="entry name" value="cpPDZ_EcRseP-like"/>
    <property type="match status" value="1"/>
</dbReference>
<feature type="transmembrane region" description="Helical" evidence="11">
    <location>
        <begin position="89"/>
        <end position="112"/>
    </location>
</feature>
<keyword evidence="7 11" id="KW-0862">Zinc</keyword>
<dbReference type="CDD" id="cd06163">
    <property type="entry name" value="S2P-M50_PDZ_RseP-like"/>
    <property type="match status" value="1"/>
</dbReference>
<comment type="similarity">
    <text evidence="3 11">Belongs to the peptidase M50B family.</text>
</comment>
<keyword evidence="14" id="KW-1185">Reference proteome</keyword>
<keyword evidence="6 11" id="KW-0378">Hydrolase</keyword>